<evidence type="ECO:0000259" key="2">
    <source>
        <dbReference type="Pfam" id="PF00501"/>
    </source>
</evidence>
<feature type="domain" description="AMP-dependent synthetase/ligase" evidence="2">
    <location>
        <begin position="63"/>
        <end position="444"/>
    </location>
</feature>
<organism evidence="5 6">
    <name type="scientific">Sphingobium ummariense RL-3</name>
    <dbReference type="NCBI Taxonomy" id="1346791"/>
    <lineage>
        <taxon>Bacteria</taxon>
        <taxon>Pseudomonadati</taxon>
        <taxon>Pseudomonadota</taxon>
        <taxon>Alphaproteobacteria</taxon>
        <taxon>Sphingomonadales</taxon>
        <taxon>Sphingomonadaceae</taxon>
        <taxon>Sphingobium</taxon>
    </lineage>
</organism>
<dbReference type="RefSeq" id="WP_021317010.1">
    <property type="nucleotide sequence ID" value="NZ_AUWY01000047.1"/>
</dbReference>
<comment type="caution">
    <text evidence="5">The sequence shown here is derived from an EMBL/GenBank/DDBJ whole genome shotgun (WGS) entry which is preliminary data.</text>
</comment>
<evidence type="ECO:0000259" key="4">
    <source>
        <dbReference type="Pfam" id="PF16177"/>
    </source>
</evidence>
<dbReference type="InterPro" id="IPR025110">
    <property type="entry name" value="AMP-bd_C"/>
</dbReference>
<name>T0KIW5_9SPHN</name>
<protein>
    <recommendedName>
        <fullName evidence="7">Acyl-CoA synthetase</fullName>
    </recommendedName>
</protein>
<dbReference type="SUPFAM" id="SSF56801">
    <property type="entry name" value="Acetyl-CoA synthetase-like"/>
    <property type="match status" value="1"/>
</dbReference>
<dbReference type="PANTHER" id="PTHR43347:SF3">
    <property type="entry name" value="ACYL-COA SYNTHETASE SHORT-CHAIN FAMILY MEMBER 3, MITOCHONDRIAL"/>
    <property type="match status" value="1"/>
</dbReference>
<dbReference type="Proteomes" id="UP000015523">
    <property type="component" value="Unassembled WGS sequence"/>
</dbReference>
<gene>
    <name evidence="5" type="ORF">M529_05360</name>
</gene>
<dbReference type="PANTHER" id="PTHR43347">
    <property type="entry name" value="ACYL-COA SYNTHETASE"/>
    <property type="match status" value="1"/>
</dbReference>
<evidence type="ECO:0000256" key="1">
    <source>
        <dbReference type="ARBA" id="ARBA00006432"/>
    </source>
</evidence>
<dbReference type="Pfam" id="PF00501">
    <property type="entry name" value="AMP-binding"/>
    <property type="match status" value="1"/>
</dbReference>
<feature type="domain" description="Acetyl-coenzyme A synthetase N-terminal" evidence="4">
    <location>
        <begin position="5"/>
        <end position="55"/>
    </location>
</feature>
<proteinExistence type="inferred from homology"/>
<dbReference type="EMBL" id="AUWY01000047">
    <property type="protein sequence ID" value="EQB33223.1"/>
    <property type="molecule type" value="Genomic_DNA"/>
</dbReference>
<sequence length="627" mass="67716">MSERYQAAYRRSLDDSEGFWLDAAAAIDWDRAPSRAWDEDKGWFADGLLNTCYNAVDRHVLAGRGSAVAVIHESPVTGTRQEISYDVLLEQVSRTAGMLAGLGVGKGDRVVIYMPMILQTLVAMLACARIGAIHSVVFGGFAAPELAKRIDDAKPKLLLTASCGIEGAKVVPYKPLVDHALELASHSVGHVVLFQRPQAAAAMMEGRDLDWSALLVQASTVPCVPVAATDPLYILYTSGTTGTPKGVVRQNGGHAVALAWSMAHIYGVRAGDVFWAASDVGWVVGHSYIVYGPLIAGCTTLLFEGKPVGTPDAGTFWRTIERNAVDIFFTAPTAIRAIRREDPEASFLAEIGTGRLRAMFLAGERADPDTVQWAEEKLHRPVIDHWWQTELGWPALAACFGLGDNRRRPGSAGFPVPGYRFAVLDENGVEVPLGATGNIVIRQPLPPGCYTSLWNNPATFARSFEAFPGYYETGDAGHVDADGFVNIMGRTDDIINVAGHRLSTGQMEEIVARHPAISECAVVGVDDQLKGMIPMAFAVPKAGVEQRAELCREIIASVRDELGPVAALKHVHVVDALPKTRSGKILRAALRKVANGEPIEMPPTIENPDALSRIRELFVLLDFADKA</sequence>
<dbReference type="Pfam" id="PF16177">
    <property type="entry name" value="ACAS_N"/>
    <property type="match status" value="1"/>
</dbReference>
<dbReference type="PATRIC" id="fig|1346791.3.peg.1031"/>
<dbReference type="InterPro" id="IPR042099">
    <property type="entry name" value="ANL_N_sf"/>
</dbReference>
<evidence type="ECO:0008006" key="7">
    <source>
        <dbReference type="Google" id="ProtNLM"/>
    </source>
</evidence>
<dbReference type="InterPro" id="IPR000873">
    <property type="entry name" value="AMP-dep_synth/lig_dom"/>
</dbReference>
<dbReference type="AlphaFoldDB" id="T0KIW5"/>
<keyword evidence="6" id="KW-1185">Reference proteome</keyword>
<comment type="similarity">
    <text evidence="1">Belongs to the ATP-dependent AMP-binding enzyme family.</text>
</comment>
<dbReference type="InterPro" id="IPR045851">
    <property type="entry name" value="AMP-bd_C_sf"/>
</dbReference>
<dbReference type="GO" id="GO:0050218">
    <property type="term" value="F:propionate-CoA ligase activity"/>
    <property type="evidence" value="ECO:0007669"/>
    <property type="project" value="TreeGrafter"/>
</dbReference>
<dbReference type="PROSITE" id="PS00455">
    <property type="entry name" value="AMP_BINDING"/>
    <property type="match status" value="1"/>
</dbReference>
<evidence type="ECO:0000313" key="5">
    <source>
        <dbReference type="EMBL" id="EQB33223.1"/>
    </source>
</evidence>
<dbReference type="Gene3D" id="3.40.50.12780">
    <property type="entry name" value="N-terminal domain of ligase-like"/>
    <property type="match status" value="1"/>
</dbReference>
<dbReference type="OrthoDB" id="9803968at2"/>
<evidence type="ECO:0000259" key="3">
    <source>
        <dbReference type="Pfam" id="PF13193"/>
    </source>
</evidence>
<dbReference type="eggNOG" id="COG0365">
    <property type="taxonomic scope" value="Bacteria"/>
</dbReference>
<dbReference type="Gene3D" id="3.30.300.30">
    <property type="match status" value="1"/>
</dbReference>
<dbReference type="InterPro" id="IPR020845">
    <property type="entry name" value="AMP-binding_CS"/>
</dbReference>
<dbReference type="InterPro" id="IPR032387">
    <property type="entry name" value="ACAS_N"/>
</dbReference>
<dbReference type="Pfam" id="PF13193">
    <property type="entry name" value="AMP-binding_C"/>
    <property type="match status" value="1"/>
</dbReference>
<accession>T0KIW5</accession>
<dbReference type="STRING" id="1346791.M529_05360"/>
<evidence type="ECO:0000313" key="6">
    <source>
        <dbReference type="Proteomes" id="UP000015523"/>
    </source>
</evidence>
<reference evidence="5 6" key="1">
    <citation type="journal article" date="2013" name="Genome Announc.">
        <title>Draft Genome Sequence of Sphingobium ummariense Strain RL-3, a Hexachlorocyclohexane-Degrading Bacterium.</title>
        <authorList>
            <person name="Kohli P."/>
            <person name="Dua A."/>
            <person name="Sangwan N."/>
            <person name="Oldach P."/>
            <person name="Khurana J.P."/>
            <person name="Lal R."/>
        </authorList>
    </citation>
    <scope>NUCLEOTIDE SEQUENCE [LARGE SCALE GENOMIC DNA]</scope>
    <source>
        <strain evidence="5 6">RL-3</strain>
    </source>
</reference>
<feature type="domain" description="AMP-binding enzyme C-terminal" evidence="3">
    <location>
        <begin position="507"/>
        <end position="584"/>
    </location>
</feature>